<organism evidence="11 12">
    <name type="scientific">Ancylobacter rudongensis</name>
    <dbReference type="NCBI Taxonomy" id="177413"/>
    <lineage>
        <taxon>Bacteria</taxon>
        <taxon>Pseudomonadati</taxon>
        <taxon>Pseudomonadota</taxon>
        <taxon>Alphaproteobacteria</taxon>
        <taxon>Hyphomicrobiales</taxon>
        <taxon>Xanthobacteraceae</taxon>
        <taxon>Ancylobacter</taxon>
    </lineage>
</organism>
<feature type="transmembrane region" description="Helical" evidence="9">
    <location>
        <begin position="36"/>
        <end position="58"/>
    </location>
</feature>
<dbReference type="EMBL" id="FMTP01000004">
    <property type="protein sequence ID" value="SCW77726.1"/>
    <property type="molecule type" value="Genomic_DNA"/>
</dbReference>
<evidence type="ECO:0000256" key="3">
    <source>
        <dbReference type="ARBA" id="ARBA00022475"/>
    </source>
</evidence>
<evidence type="ECO:0000256" key="4">
    <source>
        <dbReference type="ARBA" id="ARBA00022519"/>
    </source>
</evidence>
<feature type="transmembrane region" description="Helical" evidence="9">
    <location>
        <begin position="70"/>
        <end position="94"/>
    </location>
</feature>
<gene>
    <name evidence="11" type="ORF">SAMN05660859_2731</name>
</gene>
<dbReference type="STRING" id="177413.SAMN05660859_2731"/>
<reference evidence="12" key="1">
    <citation type="submission" date="2016-10" db="EMBL/GenBank/DDBJ databases">
        <authorList>
            <person name="Varghese N."/>
            <person name="Submissions S."/>
        </authorList>
    </citation>
    <scope>NUCLEOTIDE SEQUENCE [LARGE SCALE GENOMIC DNA]</scope>
    <source>
        <strain evidence="12">CGMCC 1.1761</strain>
    </source>
</reference>
<protein>
    <recommendedName>
        <fullName evidence="9">TRAP transporter small permease protein</fullName>
    </recommendedName>
</protein>
<evidence type="ECO:0000256" key="6">
    <source>
        <dbReference type="ARBA" id="ARBA00022989"/>
    </source>
</evidence>
<comment type="similarity">
    <text evidence="8 9">Belongs to the TRAP transporter small permease family.</text>
</comment>
<keyword evidence="4 9" id="KW-0997">Cell inner membrane</keyword>
<dbReference type="AlphaFoldDB" id="A0A1G4T8S5"/>
<keyword evidence="6 9" id="KW-1133">Transmembrane helix</keyword>
<evidence type="ECO:0000256" key="9">
    <source>
        <dbReference type="RuleBase" id="RU369079"/>
    </source>
</evidence>
<evidence type="ECO:0000313" key="12">
    <source>
        <dbReference type="Proteomes" id="UP000198889"/>
    </source>
</evidence>
<dbReference type="Pfam" id="PF04290">
    <property type="entry name" value="DctQ"/>
    <property type="match status" value="1"/>
</dbReference>
<feature type="domain" description="Tripartite ATP-independent periplasmic transporters DctQ component" evidence="10">
    <location>
        <begin position="53"/>
        <end position="182"/>
    </location>
</feature>
<evidence type="ECO:0000256" key="1">
    <source>
        <dbReference type="ARBA" id="ARBA00004429"/>
    </source>
</evidence>
<evidence type="ECO:0000256" key="7">
    <source>
        <dbReference type="ARBA" id="ARBA00023136"/>
    </source>
</evidence>
<evidence type="ECO:0000256" key="5">
    <source>
        <dbReference type="ARBA" id="ARBA00022692"/>
    </source>
</evidence>
<accession>A0A1G4T8S5</accession>
<keyword evidence="2 9" id="KW-0813">Transport</keyword>
<dbReference type="PANTHER" id="PTHR35011:SF2">
    <property type="entry name" value="2,3-DIKETO-L-GULONATE TRAP TRANSPORTER SMALL PERMEASE PROTEIN YIAM"/>
    <property type="match status" value="1"/>
</dbReference>
<dbReference type="RefSeq" id="WP_091440524.1">
    <property type="nucleotide sequence ID" value="NZ_FMTP01000004.1"/>
</dbReference>
<evidence type="ECO:0000256" key="2">
    <source>
        <dbReference type="ARBA" id="ARBA00022448"/>
    </source>
</evidence>
<dbReference type="GO" id="GO:0015740">
    <property type="term" value="P:C4-dicarboxylate transport"/>
    <property type="evidence" value="ECO:0007669"/>
    <property type="project" value="TreeGrafter"/>
</dbReference>
<dbReference type="InterPro" id="IPR055348">
    <property type="entry name" value="DctQ"/>
</dbReference>
<keyword evidence="3" id="KW-1003">Cell membrane</keyword>
<evidence type="ECO:0000313" key="11">
    <source>
        <dbReference type="EMBL" id="SCW77726.1"/>
    </source>
</evidence>
<proteinExistence type="inferred from homology"/>
<dbReference type="Proteomes" id="UP000198889">
    <property type="component" value="Unassembled WGS sequence"/>
</dbReference>
<feature type="transmembrane region" description="Helical" evidence="9">
    <location>
        <begin position="157"/>
        <end position="178"/>
    </location>
</feature>
<dbReference type="GO" id="GO:0005886">
    <property type="term" value="C:plasma membrane"/>
    <property type="evidence" value="ECO:0007669"/>
    <property type="project" value="UniProtKB-SubCell"/>
</dbReference>
<name>A0A1G4T8S5_9HYPH</name>
<feature type="transmembrane region" description="Helical" evidence="9">
    <location>
        <begin position="115"/>
        <end position="137"/>
    </location>
</feature>
<sequence length="196" mass="21761">MSLPAQPTPIDEDLRRQLEEAEFEVELGQNERGLDAWINGIAGALGAATLAVITLLVFTNGSLRYLFNSGIIWADEIVIALVPWLTMIGMFLSVRRREIIRITHFANRLPERVRRLINAFADLLSAASFAYLAFFSLDYFALFGGDKTIYLKIPKGWFVSAMVIGSVLLALAFLVDFLRSLRAPRAAPVSEEGAAR</sequence>
<comment type="subcellular location">
    <subcellularLocation>
        <location evidence="1 9">Cell inner membrane</location>
        <topology evidence="1 9">Multi-pass membrane protein</topology>
    </subcellularLocation>
</comment>
<comment type="function">
    <text evidence="9">Part of the tripartite ATP-independent periplasmic (TRAP) transport system.</text>
</comment>
<dbReference type="InterPro" id="IPR007387">
    <property type="entry name" value="TRAP_DctQ"/>
</dbReference>
<evidence type="ECO:0000256" key="8">
    <source>
        <dbReference type="ARBA" id="ARBA00038436"/>
    </source>
</evidence>
<comment type="subunit">
    <text evidence="9">The complex comprises the extracytoplasmic solute receptor protein and the two transmembrane proteins.</text>
</comment>
<evidence type="ECO:0000259" key="10">
    <source>
        <dbReference type="Pfam" id="PF04290"/>
    </source>
</evidence>
<dbReference type="GO" id="GO:0022857">
    <property type="term" value="F:transmembrane transporter activity"/>
    <property type="evidence" value="ECO:0007669"/>
    <property type="project" value="UniProtKB-UniRule"/>
</dbReference>
<keyword evidence="5 9" id="KW-0812">Transmembrane</keyword>
<keyword evidence="12" id="KW-1185">Reference proteome</keyword>
<keyword evidence="7 9" id="KW-0472">Membrane</keyword>
<dbReference type="PANTHER" id="PTHR35011">
    <property type="entry name" value="2,3-DIKETO-L-GULONATE TRAP TRANSPORTER SMALL PERMEASE PROTEIN YIAM"/>
    <property type="match status" value="1"/>
</dbReference>